<evidence type="ECO:0000313" key="10">
    <source>
        <dbReference type="Proteomes" id="UP000051658"/>
    </source>
</evidence>
<dbReference type="Proteomes" id="UP000051658">
    <property type="component" value="Unassembled WGS sequence"/>
</dbReference>
<evidence type="ECO:0000256" key="3">
    <source>
        <dbReference type="ARBA" id="ARBA00022692"/>
    </source>
</evidence>
<evidence type="ECO:0000256" key="1">
    <source>
        <dbReference type="ARBA" id="ARBA00004651"/>
    </source>
</evidence>
<accession>A0A0R2I4M5</accession>
<comment type="subcellular location">
    <subcellularLocation>
        <location evidence="1">Cell membrane</location>
        <topology evidence="1">Multi-pass membrane protein</topology>
    </subcellularLocation>
</comment>
<evidence type="ECO:0000259" key="8">
    <source>
        <dbReference type="Pfam" id="PF02687"/>
    </source>
</evidence>
<evidence type="ECO:0000256" key="6">
    <source>
        <dbReference type="SAM" id="Coils"/>
    </source>
</evidence>
<dbReference type="PATRIC" id="fig|1449336.4.peg.515"/>
<feature type="transmembrane region" description="Helical" evidence="7">
    <location>
        <begin position="659"/>
        <end position="678"/>
    </location>
</feature>
<feature type="transmembrane region" description="Helical" evidence="7">
    <location>
        <begin position="561"/>
        <end position="582"/>
    </location>
</feature>
<feature type="transmembrane region" description="Helical" evidence="7">
    <location>
        <begin position="618"/>
        <end position="638"/>
    </location>
</feature>
<dbReference type="Pfam" id="PF02687">
    <property type="entry name" value="FtsX"/>
    <property type="match status" value="2"/>
</dbReference>
<sequence length="1066" mass="121134">MRNLKNECVRELEESKKLLLTLFFLFLLGTSLFIGGQAIYPNMLKTANNYYQTYHLPDTTVKSDAGFTSEDYTTIKQKAKLTTSYLGYSEFAISDYKQQVTLIRSISESNTQQQKAPYQLKQGTFPRKSGEIALDQKMATIYPLGSKITFIDDLNQQTKKQLKRTTYQVVGFVSSPEFIQTSVRGYSPIGNGEIAFISVILEKDFNLSNKNNLVLTYQATKNKVHYQNPYQQKLFEQTKQTRTTMNQLGIQKMEEAKEALLTKQVDIDEKISDLTAELDNQKMEVSDSEKIITEQKTALEAEKKELSQQLTTLENELISAQATFQQNEQLLTAKIQEVETMTTAIEESETLMAENQNNLEEFTQLVETNQEQLATYQDSLDNDYKKIKQIQNPTQQKDAQQKYDARLKKYQTEQTKVATQLNQLETAKTQFATNEATLSQQNDLLNTALDQLSQLEENFTDSESDYETKLFEKEDIQQSQNELTTTDSEMIADDEQNLAELKETLTQQKAALEAEIKKETSEKNQVDKQIKQMKPPTFSIDHSIENTGYVAYQKELSRLKYMTQILPFIVYGLTLILALVLIVNALRKKRQHSYILKVLGIHPFTIFVPTLLLSTSIALIGLIAGCFIGTYGIPTAVFKLYQKSYLIDHYQFILNYQRLAIALGLTLLTCILPIFYYSVAPFHKKTTKSIHLIGTLVIPITFVVALLFVGMNTLQTVQDNFLNEYPTTLEVKLHTSQNKINNHDYLKILHYYSIKPPSLIHKEDIRLANASSLSLIVPKEKTSIADSLPTKGAALTEKTAANQRLKVGDAIIFYDTRGEKHSLIIEKILKTEQEALYLSATSYEDVFTKQSTFDTLLLALPETLNQTIGTHLLDLDTVEFKGLLYERLEKSAQLSTPTEANNRLATLLLGLPSVTEVHPVNNALQNESFKSLRKLISVFVLIAICLTALTLYSSFYIQLAKQAKESQILNALGFEKQKINASILRKSYPFILIGCFLGGILGMVLYTLISKKLLLSLPISFSIMNYIWTLLIVFLFSICVIKSLNKSPFNLNKLRATIQNFFLNYL</sequence>
<dbReference type="RefSeq" id="WP_034572294.1">
    <property type="nucleotide sequence ID" value="NZ_JQBS01000017.1"/>
</dbReference>
<feature type="domain" description="ABC3 transporter permease C-terminal" evidence="8">
    <location>
        <begin position="938"/>
        <end position="1040"/>
    </location>
</feature>
<feature type="transmembrane region" description="Helical" evidence="7">
    <location>
        <begin position="1021"/>
        <end position="1044"/>
    </location>
</feature>
<feature type="transmembrane region" description="Helical" evidence="7">
    <location>
        <begin position="20"/>
        <end position="40"/>
    </location>
</feature>
<dbReference type="EMBL" id="JQBS01000017">
    <property type="protein sequence ID" value="KRN56855.1"/>
    <property type="molecule type" value="Genomic_DNA"/>
</dbReference>
<feature type="transmembrane region" description="Helical" evidence="7">
    <location>
        <begin position="690"/>
        <end position="709"/>
    </location>
</feature>
<evidence type="ECO:0000256" key="2">
    <source>
        <dbReference type="ARBA" id="ARBA00022475"/>
    </source>
</evidence>
<keyword evidence="5 7" id="KW-0472">Membrane</keyword>
<organism evidence="9 10">
    <name type="scientific">Carnobacterium divergens DSM 20623</name>
    <dbReference type="NCBI Taxonomy" id="1449336"/>
    <lineage>
        <taxon>Bacteria</taxon>
        <taxon>Bacillati</taxon>
        <taxon>Bacillota</taxon>
        <taxon>Bacilli</taxon>
        <taxon>Lactobacillales</taxon>
        <taxon>Carnobacteriaceae</taxon>
        <taxon>Carnobacterium</taxon>
    </lineage>
</organism>
<evidence type="ECO:0000256" key="7">
    <source>
        <dbReference type="SAM" id="Phobius"/>
    </source>
</evidence>
<keyword evidence="4 7" id="KW-1133">Transmembrane helix</keyword>
<evidence type="ECO:0000313" key="9">
    <source>
        <dbReference type="EMBL" id="KRN56855.1"/>
    </source>
</evidence>
<feature type="coiled-coil region" evidence="6">
    <location>
        <begin position="271"/>
        <end position="372"/>
    </location>
</feature>
<evidence type="ECO:0000256" key="5">
    <source>
        <dbReference type="ARBA" id="ARBA00023136"/>
    </source>
</evidence>
<comment type="caution">
    <text evidence="9">The sequence shown here is derived from an EMBL/GenBank/DDBJ whole genome shotgun (WGS) entry which is preliminary data.</text>
</comment>
<feature type="coiled-coil region" evidence="6">
    <location>
        <begin position="491"/>
        <end position="529"/>
    </location>
</feature>
<dbReference type="InterPro" id="IPR038766">
    <property type="entry name" value="Membrane_comp_ABC_pdt"/>
</dbReference>
<evidence type="ECO:0000256" key="4">
    <source>
        <dbReference type="ARBA" id="ARBA00022989"/>
    </source>
</evidence>
<name>A0A0R2I4M5_CARDV</name>
<feature type="coiled-coil region" evidence="6">
    <location>
        <begin position="407"/>
        <end position="465"/>
    </location>
</feature>
<reference evidence="9 10" key="1">
    <citation type="journal article" date="2015" name="Genome Announc.">
        <title>Expanding the biotechnology potential of lactobacilli through comparative genomics of 213 strains and associated genera.</title>
        <authorList>
            <person name="Sun Z."/>
            <person name="Harris H.M."/>
            <person name="McCann A."/>
            <person name="Guo C."/>
            <person name="Argimon S."/>
            <person name="Zhang W."/>
            <person name="Yang X."/>
            <person name="Jeffery I.B."/>
            <person name="Cooney J.C."/>
            <person name="Kagawa T.F."/>
            <person name="Liu W."/>
            <person name="Song Y."/>
            <person name="Salvetti E."/>
            <person name="Wrobel A."/>
            <person name="Rasinkangas P."/>
            <person name="Parkhill J."/>
            <person name="Rea M.C."/>
            <person name="O'Sullivan O."/>
            <person name="Ritari J."/>
            <person name="Douillard F.P."/>
            <person name="Paul Ross R."/>
            <person name="Yang R."/>
            <person name="Briner A.E."/>
            <person name="Felis G.E."/>
            <person name="de Vos W.M."/>
            <person name="Barrangou R."/>
            <person name="Klaenhammer T.R."/>
            <person name="Caufield P.W."/>
            <person name="Cui Y."/>
            <person name="Zhang H."/>
            <person name="O'Toole P.W."/>
        </authorList>
    </citation>
    <scope>NUCLEOTIDE SEQUENCE [LARGE SCALE GENOMIC DNA]</scope>
    <source>
        <strain evidence="9 10">DSM 20623</strain>
    </source>
</reference>
<feature type="transmembrane region" description="Helical" evidence="7">
    <location>
        <begin position="935"/>
        <end position="957"/>
    </location>
</feature>
<feature type="domain" description="ABC3 transporter permease C-terminal" evidence="8">
    <location>
        <begin position="566"/>
        <end position="677"/>
    </location>
</feature>
<feature type="transmembrane region" description="Helical" evidence="7">
    <location>
        <begin position="988"/>
        <end position="1009"/>
    </location>
</feature>
<proteinExistence type="predicted"/>
<dbReference type="AlphaFoldDB" id="A0A0R2I4M5"/>
<keyword evidence="2" id="KW-1003">Cell membrane</keyword>
<keyword evidence="6" id="KW-0175">Coiled coil</keyword>
<keyword evidence="3 7" id="KW-0812">Transmembrane</keyword>
<gene>
    <name evidence="9" type="ORF">IV74_GL000502</name>
</gene>
<keyword evidence="10" id="KW-1185">Reference proteome</keyword>
<dbReference type="GeneID" id="89587796"/>
<dbReference type="PANTHER" id="PTHR30287">
    <property type="entry name" value="MEMBRANE COMPONENT OF PREDICTED ABC SUPERFAMILY METABOLITE UPTAKE TRANSPORTER"/>
    <property type="match status" value="1"/>
</dbReference>
<protein>
    <recommendedName>
        <fullName evidence="8">ABC3 transporter permease C-terminal domain-containing protein</fullName>
    </recommendedName>
</protein>
<dbReference type="GO" id="GO:0005886">
    <property type="term" value="C:plasma membrane"/>
    <property type="evidence" value="ECO:0007669"/>
    <property type="project" value="UniProtKB-SubCell"/>
</dbReference>
<dbReference type="InterPro" id="IPR003838">
    <property type="entry name" value="ABC3_permease_C"/>
</dbReference>
<dbReference type="eggNOG" id="COG0577">
    <property type="taxonomic scope" value="Bacteria"/>
</dbReference>
<dbReference type="PANTHER" id="PTHR30287:SF2">
    <property type="entry name" value="BLL1001 PROTEIN"/>
    <property type="match status" value="1"/>
</dbReference>